<keyword evidence="3" id="KW-1185">Reference proteome</keyword>
<feature type="compositionally biased region" description="Basic and acidic residues" evidence="1">
    <location>
        <begin position="44"/>
        <end position="91"/>
    </location>
</feature>
<feature type="region of interest" description="Disordered" evidence="1">
    <location>
        <begin position="366"/>
        <end position="394"/>
    </location>
</feature>
<dbReference type="KEGG" id="ota:OT_ostta17g02060"/>
<dbReference type="InParanoid" id="A0A098E5N1"/>
<proteinExistence type="predicted"/>
<dbReference type="Proteomes" id="UP000009170">
    <property type="component" value="Unassembled WGS sequence"/>
</dbReference>
<dbReference type="OrthoDB" id="10512110at2759"/>
<feature type="compositionally biased region" description="Basic and acidic residues" evidence="1">
    <location>
        <begin position="375"/>
        <end position="392"/>
    </location>
</feature>
<feature type="region of interest" description="Disordered" evidence="1">
    <location>
        <begin position="427"/>
        <end position="457"/>
    </location>
</feature>
<dbReference type="EMBL" id="CAID01000017">
    <property type="protein sequence ID" value="CEG00634.1"/>
    <property type="molecule type" value="Genomic_DNA"/>
</dbReference>
<evidence type="ECO:0000313" key="3">
    <source>
        <dbReference type="Proteomes" id="UP000009170"/>
    </source>
</evidence>
<name>A0A098E5N1_OSTTA</name>
<dbReference type="AlphaFoldDB" id="A0A098E5N1"/>
<accession>A0A098E5N1</accession>
<reference evidence="3" key="1">
    <citation type="journal article" date="2006" name="Proc. Natl. Acad. Sci. U.S.A.">
        <title>Genome analysis of the smallest free-living eukaryote Ostreococcus tauri unveils many unique features.</title>
        <authorList>
            <person name="Derelle E."/>
            <person name="Ferraz C."/>
            <person name="Rombauts S."/>
            <person name="Rouze P."/>
            <person name="Worden A.Z."/>
            <person name="Robbens S."/>
            <person name="Partensky F."/>
            <person name="Degroeve S."/>
            <person name="Echeynie S."/>
            <person name="Cooke R."/>
            <person name="Saeys Y."/>
            <person name="Wuyts J."/>
            <person name="Jabbari K."/>
            <person name="Bowler C."/>
            <person name="Panaud O."/>
            <person name="Piegu B."/>
            <person name="Ball S.G."/>
            <person name="Ral J.-P."/>
            <person name="Bouget F.-Y."/>
            <person name="Piganeau G."/>
            <person name="De Baets B."/>
            <person name="Picard A."/>
            <person name="Delseny M."/>
            <person name="Demaille J."/>
            <person name="Van de Peer Y."/>
            <person name="Moreau H."/>
        </authorList>
    </citation>
    <scope>NUCLEOTIDE SEQUENCE [LARGE SCALE GENOMIC DNA]</scope>
    <source>
        <strain evidence="3">OTTH 0595 / CCAP 157/2 / RCC745</strain>
    </source>
</reference>
<reference evidence="2 3" key="2">
    <citation type="journal article" date="2014" name="BMC Genomics">
        <title>An improved genome of the model marine alga Ostreococcus tauri unfolds by assessing Illumina de novo assemblies.</title>
        <authorList>
            <person name="Blanc-Mathieu R."/>
            <person name="Verhelst B."/>
            <person name="Derelle E."/>
            <person name="Rombauts S."/>
            <person name="Bouget F.Y."/>
            <person name="Carre I."/>
            <person name="Chateau A."/>
            <person name="Eyre-Walker A."/>
            <person name="Grimsley N."/>
            <person name="Moreau H."/>
            <person name="Piegu B."/>
            <person name="Rivals E."/>
            <person name="Schackwitz W."/>
            <person name="Van de Peer Y."/>
            <person name="Piganeau G."/>
        </authorList>
    </citation>
    <scope>NUCLEOTIDE SEQUENCE [LARGE SCALE GENOMIC DNA]</scope>
    <source>
        <strain evidence="3">OTTH 0595 / CCAP 157/2 / RCC745</strain>
    </source>
</reference>
<protein>
    <submittedName>
        <fullName evidence="2">Unnamed product</fullName>
    </submittedName>
</protein>
<feature type="compositionally biased region" description="Basic and acidic residues" evidence="1">
    <location>
        <begin position="148"/>
        <end position="164"/>
    </location>
</feature>
<gene>
    <name evidence="2" type="ORF">OT_ostta17g02060</name>
</gene>
<dbReference type="RefSeq" id="XP_022840493.1">
    <property type="nucleotide sequence ID" value="XM_022984715.1"/>
</dbReference>
<sequence length="472" mass="53686">MTDDSNRWEFTAPKYFNFTNPRADSDAEDGYFESAAPRALSTPSERRVRPAERDETLDGKIATDERCAFMRDPENRGMNGDLDRTSPKEIPGRLQSRTPGRTPRRLGAPRRAAANDGSSERKVKTPKTVENTPVRRSPRLLALVTSSMKKEASSAKSPRLDASRGRSSQKRTPKENATRRFTSQSPMKRILKTPKPTAYRVASIAKHERDTQSVLEARRKVTEPIAPTSRLLESTKRPITPMEKFRSRKEKLRAFETGGRTTDYEDLTQIPASTTTTRAVSPKFTRTRMKQKILTTEERELLEIQNTKAAMEREKQKRRTSSYAPPYTTIKSKLAHSLTSARRSKVYPEPPLAVDDVSDAIRRTRSRRTSAPMMERTRSVEKIEQTPPEDARKRKRISITGSVLTEITPFQLSTEQRGAYHKRKFARLQEEEAKRKKSEHRPFKATPVPPEQRAGVSITRQALANLLGRGKN</sequence>
<dbReference type="GeneID" id="9838120"/>
<feature type="region of interest" description="Disordered" evidence="1">
    <location>
        <begin position="17"/>
        <end position="199"/>
    </location>
</feature>
<feature type="region of interest" description="Disordered" evidence="1">
    <location>
        <begin position="226"/>
        <end position="251"/>
    </location>
</feature>
<comment type="caution">
    <text evidence="2">The sequence shown here is derived from an EMBL/GenBank/DDBJ whole genome shotgun (WGS) entry which is preliminary data.</text>
</comment>
<evidence type="ECO:0000313" key="2">
    <source>
        <dbReference type="EMBL" id="CEG00634.1"/>
    </source>
</evidence>
<evidence type="ECO:0000256" key="1">
    <source>
        <dbReference type="SAM" id="MobiDB-lite"/>
    </source>
</evidence>
<organism evidence="2 3">
    <name type="scientific">Ostreococcus tauri</name>
    <name type="common">Marine green alga</name>
    <dbReference type="NCBI Taxonomy" id="70448"/>
    <lineage>
        <taxon>Eukaryota</taxon>
        <taxon>Viridiplantae</taxon>
        <taxon>Chlorophyta</taxon>
        <taxon>Mamiellophyceae</taxon>
        <taxon>Mamiellales</taxon>
        <taxon>Bathycoccaceae</taxon>
        <taxon>Ostreococcus</taxon>
    </lineage>
</organism>